<reference evidence="3" key="1">
    <citation type="journal article" date="2011" name="Proc. Natl. Acad. Sci. U.S.A.">
        <title>Obligate biotrophy features unraveled by the genomic analysis of rust fungi.</title>
        <authorList>
            <person name="Duplessis S."/>
            <person name="Cuomo C.A."/>
            <person name="Lin Y.-C."/>
            <person name="Aerts A."/>
            <person name="Tisserant E."/>
            <person name="Veneault-Fourrey C."/>
            <person name="Joly D.L."/>
            <person name="Hacquard S."/>
            <person name="Amselem J."/>
            <person name="Cantarel B.L."/>
            <person name="Chiu R."/>
            <person name="Coutinho P.M."/>
            <person name="Feau N."/>
            <person name="Field M."/>
            <person name="Frey P."/>
            <person name="Gelhaye E."/>
            <person name="Goldberg J."/>
            <person name="Grabherr M.G."/>
            <person name="Kodira C.D."/>
            <person name="Kohler A."/>
            <person name="Kuees U."/>
            <person name="Lindquist E.A."/>
            <person name="Lucas S.M."/>
            <person name="Mago R."/>
            <person name="Mauceli E."/>
            <person name="Morin E."/>
            <person name="Murat C."/>
            <person name="Pangilinan J.L."/>
            <person name="Park R."/>
            <person name="Pearson M."/>
            <person name="Quesneville H."/>
            <person name="Rouhier N."/>
            <person name="Sakthikumar S."/>
            <person name="Salamov A.A."/>
            <person name="Schmutz J."/>
            <person name="Selles B."/>
            <person name="Shapiro H."/>
            <person name="Tanguay P."/>
            <person name="Tuskan G.A."/>
            <person name="Henrissat B."/>
            <person name="Van de Peer Y."/>
            <person name="Rouze P."/>
            <person name="Ellis J.G."/>
            <person name="Dodds P.N."/>
            <person name="Schein J.E."/>
            <person name="Zhong S."/>
            <person name="Hamelin R.C."/>
            <person name="Grigoriev I.V."/>
            <person name="Szabo L.J."/>
            <person name="Martin F."/>
        </authorList>
    </citation>
    <scope>NUCLEOTIDE SEQUENCE [LARGE SCALE GENOMIC DNA]</scope>
    <source>
        <strain evidence="3">98AG31 / pathotype 3-4-7</strain>
    </source>
</reference>
<feature type="signal peptide" evidence="1">
    <location>
        <begin position="1"/>
        <end position="23"/>
    </location>
</feature>
<dbReference type="VEuPathDB" id="FungiDB:MELLADRAFT_110823"/>
<evidence type="ECO:0008006" key="4">
    <source>
        <dbReference type="Google" id="ProtNLM"/>
    </source>
</evidence>
<keyword evidence="1" id="KW-0732">Signal</keyword>
<dbReference type="Proteomes" id="UP000001072">
    <property type="component" value="Unassembled WGS sequence"/>
</dbReference>
<dbReference type="EMBL" id="GL883136">
    <property type="protein sequence ID" value="EGG01699.1"/>
    <property type="molecule type" value="Genomic_DNA"/>
</dbReference>
<organism evidence="3">
    <name type="scientific">Melampsora larici-populina (strain 98AG31 / pathotype 3-4-7)</name>
    <name type="common">Poplar leaf rust fungus</name>
    <dbReference type="NCBI Taxonomy" id="747676"/>
    <lineage>
        <taxon>Eukaryota</taxon>
        <taxon>Fungi</taxon>
        <taxon>Dikarya</taxon>
        <taxon>Basidiomycota</taxon>
        <taxon>Pucciniomycotina</taxon>
        <taxon>Pucciniomycetes</taxon>
        <taxon>Pucciniales</taxon>
        <taxon>Melampsoraceae</taxon>
        <taxon>Melampsora</taxon>
    </lineage>
</organism>
<dbReference type="GeneID" id="18924202"/>
<dbReference type="RefSeq" id="XP_007415044.1">
    <property type="nucleotide sequence ID" value="XM_007414982.1"/>
</dbReference>
<protein>
    <recommendedName>
        <fullName evidence="4">Secreted protein</fullName>
    </recommendedName>
</protein>
<dbReference type="AlphaFoldDB" id="F4S134"/>
<name>F4S134_MELLP</name>
<evidence type="ECO:0000313" key="2">
    <source>
        <dbReference type="EMBL" id="EGG01699.1"/>
    </source>
</evidence>
<evidence type="ECO:0000256" key="1">
    <source>
        <dbReference type="SAM" id="SignalP"/>
    </source>
</evidence>
<keyword evidence="3" id="KW-1185">Reference proteome</keyword>
<dbReference type="HOGENOM" id="CLU_1503755_0_0_1"/>
<proteinExistence type="predicted"/>
<evidence type="ECO:0000313" key="3">
    <source>
        <dbReference type="Proteomes" id="UP000001072"/>
    </source>
</evidence>
<gene>
    <name evidence="2" type="ORF">MELLADRAFT_110823</name>
</gene>
<dbReference type="KEGG" id="mlr:MELLADRAFT_110823"/>
<accession>F4S134</accession>
<sequence>MLQILKSFILFTTFILFTSSVSADKCVVCRYNSQKYDPTNVDTTTKVFCTGAVANPMGCTYAGYNTHNKDPKAPSRNEIWCKAKCKEDARGNVPNCPPVMTDYGYKGEQLKHPVSELISQGSSRDCRGCQRDTEPYLPETDAGTENHLGFLSTSKVEGIDQIPNKFRSPFPDADTGKRN</sequence>
<feature type="chain" id="PRO_5003321191" description="Secreted protein" evidence="1">
    <location>
        <begin position="24"/>
        <end position="179"/>
    </location>
</feature>
<dbReference type="InParanoid" id="F4S134"/>